<evidence type="ECO:0000313" key="1">
    <source>
        <dbReference type="EMBL" id="DAF43214.1"/>
    </source>
</evidence>
<dbReference type="EMBL" id="BK032501">
    <property type="protein sequence ID" value="DAF43214.1"/>
    <property type="molecule type" value="Genomic_DNA"/>
</dbReference>
<dbReference type="Gene3D" id="3.40.960.10">
    <property type="entry name" value="VSR Endonuclease"/>
    <property type="match status" value="1"/>
</dbReference>
<organism evidence="1">
    <name type="scientific">virus sp. ctU8j8</name>
    <dbReference type="NCBI Taxonomy" id="2827991"/>
    <lineage>
        <taxon>Viruses</taxon>
    </lineage>
</organism>
<protein>
    <submittedName>
        <fullName evidence="1">Restriction enzyme</fullName>
    </submittedName>
</protein>
<accession>A0A8S5RWR1</accession>
<reference evidence="1" key="1">
    <citation type="journal article" date="2021" name="Proc. Natl. Acad. Sci. U.S.A.">
        <title>A Catalog of Tens of Thousands of Viruses from Human Metagenomes Reveals Hidden Associations with Chronic Diseases.</title>
        <authorList>
            <person name="Tisza M.J."/>
            <person name="Buck C.B."/>
        </authorList>
    </citation>
    <scope>NUCLEOTIDE SEQUENCE</scope>
    <source>
        <strain evidence="1">CtU8j8</strain>
    </source>
</reference>
<name>A0A8S5RWR1_9VIRU</name>
<proteinExistence type="predicted"/>
<sequence length="599" mass="70568">MLYDFSKMNIDRTKNALEGNYDTHNNKIHDMLKRVRITRRVLSILFVHPDWNENEVFSKVQDSFRKGRGSEIIRAIDRELYDYFKQNWLDIIKLEPITEGHEYDYYAKWSNKKLTKDEYVAKARAKWGDAYDYSESVYVAGLSPITIRCIKHNHYFTVQAGNHIGKASAGCPICAQERLTAARALQHEEAKKRRALKENSIMSQIKKIRASKPKKTSQEIFIEKAKAKYLDYDYSKVEYKGRDTAVILVCPKHGEFAIRPRTLLSKEKGKQPHGCWECCGMKKPALYNSEMFKEDALALYGDKYVFHWEDYKCKTSQIRVECKLHGEHKISADAILHGSACIYCNGRLYPKDWIKNARAVHGDKYIYDKSKPPRIKSDRIRYKCPIHGWQETRYDCHVDQKCGCPACAGYSNILSTEQRKANWVKRCKKKYNDRFDYSQFVYVNNDTKGLVTCKEHHYSYMIDPWMHLRGAGGCPFCTGSEGEVHIRTWLENHHINFVPQYPIPNENLFCKRQHLMVDFYLPDYRMFIEMNGEQHYKYIAYFHQDSWTFEDQQIRDESLRQYSKRHNVRLIEIKYDEIKKIPKILSSVLIKNASARKLA</sequence>